<gene>
    <name evidence="10" type="ORF">KYN89_13525</name>
</gene>
<comment type="subcellular location">
    <subcellularLocation>
        <location evidence="7">Cell inner membrane</location>
        <topology evidence="7">Multi-pass membrane protein</topology>
    </subcellularLocation>
    <subcellularLocation>
        <location evidence="1">Cell membrane</location>
        <topology evidence="1">Multi-pass membrane protein</topology>
    </subcellularLocation>
</comment>
<keyword evidence="7" id="KW-0813">Transport</keyword>
<keyword evidence="6 7" id="KW-0472">Membrane</keyword>
<feature type="transmembrane region" description="Helical" evidence="7">
    <location>
        <begin position="94"/>
        <end position="119"/>
    </location>
</feature>
<dbReference type="Gene3D" id="1.10.287.1260">
    <property type="match status" value="1"/>
</dbReference>
<dbReference type="InterPro" id="IPR011066">
    <property type="entry name" value="MscS_channel_C_sf"/>
</dbReference>
<evidence type="ECO:0000313" key="11">
    <source>
        <dbReference type="Proteomes" id="UP000759298"/>
    </source>
</evidence>
<dbReference type="SUPFAM" id="SSF50182">
    <property type="entry name" value="Sm-like ribonucleoproteins"/>
    <property type="match status" value="1"/>
</dbReference>
<comment type="caution">
    <text evidence="7">Lacks conserved residue(s) required for the propagation of feature annotation.</text>
</comment>
<keyword evidence="5 7" id="KW-1133">Transmembrane helix</keyword>
<evidence type="ECO:0000313" key="10">
    <source>
        <dbReference type="EMBL" id="MBY8338065.1"/>
    </source>
</evidence>
<dbReference type="SUPFAM" id="SSF82689">
    <property type="entry name" value="Mechanosensitive channel protein MscS (YggB), C-terminal domain"/>
    <property type="match status" value="1"/>
</dbReference>
<comment type="subunit">
    <text evidence="7">Homoheptamer.</text>
</comment>
<evidence type="ECO:0000256" key="3">
    <source>
        <dbReference type="ARBA" id="ARBA00022475"/>
    </source>
</evidence>
<keyword evidence="4 7" id="KW-0812">Transmembrane</keyword>
<dbReference type="Gene3D" id="3.30.70.100">
    <property type="match status" value="1"/>
</dbReference>
<dbReference type="InterPro" id="IPR011014">
    <property type="entry name" value="MscS_channel_TM-2"/>
</dbReference>
<dbReference type="InterPro" id="IPR023408">
    <property type="entry name" value="MscS_beta-dom_sf"/>
</dbReference>
<comment type="function">
    <text evidence="7">Mechanosensitive channel that participates in the regulation of osmotic pressure changes within the cell, opening in response to stretch forces in the membrane lipid bilayer, without the need for other proteins. Contributes to normal resistance to hypoosmotic shock. Forms an ion channel of 1.0 nanosiemens conductance with a slight preference for anions.</text>
</comment>
<dbReference type="InterPro" id="IPR006685">
    <property type="entry name" value="MscS_channel_2nd"/>
</dbReference>
<dbReference type="PANTHER" id="PTHR30221:SF1">
    <property type="entry name" value="SMALL-CONDUCTANCE MECHANOSENSITIVE CHANNEL"/>
    <property type="match status" value="1"/>
</dbReference>
<evidence type="ECO:0000256" key="1">
    <source>
        <dbReference type="ARBA" id="ARBA00004651"/>
    </source>
</evidence>
<evidence type="ECO:0000259" key="8">
    <source>
        <dbReference type="Pfam" id="PF00924"/>
    </source>
</evidence>
<dbReference type="PANTHER" id="PTHR30221">
    <property type="entry name" value="SMALL-CONDUCTANCE MECHANOSENSITIVE CHANNEL"/>
    <property type="match status" value="1"/>
</dbReference>
<evidence type="ECO:0000256" key="4">
    <source>
        <dbReference type="ARBA" id="ARBA00022692"/>
    </source>
</evidence>
<evidence type="ECO:0000256" key="6">
    <source>
        <dbReference type="ARBA" id="ARBA00023136"/>
    </source>
</evidence>
<dbReference type="InterPro" id="IPR010920">
    <property type="entry name" value="LSM_dom_sf"/>
</dbReference>
<keyword evidence="7" id="KW-0406">Ion transport</keyword>
<accession>A0ABS7PIM1</accession>
<dbReference type="InterPro" id="IPR049278">
    <property type="entry name" value="MS_channel_C"/>
</dbReference>
<evidence type="ECO:0000256" key="5">
    <source>
        <dbReference type="ARBA" id="ARBA00022989"/>
    </source>
</evidence>
<keyword evidence="11" id="KW-1185">Reference proteome</keyword>
<dbReference type="Gene3D" id="2.30.30.60">
    <property type="match status" value="1"/>
</dbReference>
<sequence>MVELTHYIDPNHLWGAVALGVLFLLFGLVLTRLLRRAIHALIDHDPKEHLDRMTLSFISNLATFVMWIVLALVFCHAVPALNKLTTSLLAGVSIVSVVIGFAAQSTLGNLVSGISLVIYKPFRRGDRLQLTTPTGLETGIVEDLSLGYTVLRTFDNRRIVLSNGTIANQIMINLSSVDLRVMMTPTISIGYNSDIAKARAIILELAHAHDDVLEVVGCPVVNLGASSVDLSLRAWCADAPSAKAVEFDLLEQIKTRFDEAGIEIPYAYQNVIVSGAISEQKRASEGDNDEA</sequence>
<feature type="transmembrane region" description="Helical" evidence="7">
    <location>
        <begin position="55"/>
        <end position="74"/>
    </location>
</feature>
<dbReference type="Pfam" id="PF00924">
    <property type="entry name" value="MS_channel_2nd"/>
    <property type="match status" value="1"/>
</dbReference>
<dbReference type="InterPro" id="IPR045275">
    <property type="entry name" value="MscS_archaea/bacteria_type"/>
</dbReference>
<name>A0ABS7PIM1_9SPHN</name>
<keyword evidence="7" id="KW-0997">Cell inner membrane</keyword>
<dbReference type="SUPFAM" id="SSF82861">
    <property type="entry name" value="Mechanosensitive channel protein MscS (YggB), transmembrane region"/>
    <property type="match status" value="1"/>
</dbReference>
<feature type="domain" description="Mechanosensitive ion channel MscS C-terminal" evidence="9">
    <location>
        <begin position="186"/>
        <end position="264"/>
    </location>
</feature>
<feature type="transmembrane region" description="Helical" evidence="7">
    <location>
        <begin position="12"/>
        <end position="34"/>
    </location>
</feature>
<protein>
    <recommendedName>
        <fullName evidence="7">Small-conductance mechanosensitive channel</fullName>
    </recommendedName>
</protein>
<dbReference type="EMBL" id="JAHWXP010000004">
    <property type="protein sequence ID" value="MBY8338065.1"/>
    <property type="molecule type" value="Genomic_DNA"/>
</dbReference>
<proteinExistence type="inferred from homology"/>
<dbReference type="Pfam" id="PF21082">
    <property type="entry name" value="MS_channel_3rd"/>
    <property type="match status" value="1"/>
</dbReference>
<evidence type="ECO:0000256" key="2">
    <source>
        <dbReference type="ARBA" id="ARBA00008017"/>
    </source>
</evidence>
<dbReference type="Proteomes" id="UP000759298">
    <property type="component" value="Unassembled WGS sequence"/>
</dbReference>
<evidence type="ECO:0000256" key="7">
    <source>
        <dbReference type="RuleBase" id="RU369025"/>
    </source>
</evidence>
<evidence type="ECO:0000259" key="9">
    <source>
        <dbReference type="Pfam" id="PF21082"/>
    </source>
</evidence>
<keyword evidence="3" id="KW-1003">Cell membrane</keyword>
<feature type="domain" description="Mechanosensitive ion channel MscS" evidence="8">
    <location>
        <begin position="106"/>
        <end position="175"/>
    </location>
</feature>
<reference evidence="10 11" key="1">
    <citation type="submission" date="2021-07" db="EMBL/GenBank/DDBJ databases">
        <title>Alteriqipengyuania abyssalis NZ-12B nov, sp.nov isolated from deep sea sponge in pacific ocean.</title>
        <authorList>
            <person name="Tareen S."/>
            <person name="Wink J."/>
        </authorList>
    </citation>
    <scope>NUCLEOTIDE SEQUENCE [LARGE SCALE GENOMIC DNA]</scope>
    <source>
        <strain evidence="10 11">NZ-12B</strain>
    </source>
</reference>
<comment type="caution">
    <text evidence="10">The sequence shown here is derived from an EMBL/GenBank/DDBJ whole genome shotgun (WGS) entry which is preliminary data.</text>
</comment>
<comment type="similarity">
    <text evidence="2 7">Belongs to the MscS (TC 1.A.23) family.</text>
</comment>
<organism evidence="10 11">
    <name type="scientific">Alteriqipengyuania abyssalis</name>
    <dbReference type="NCBI Taxonomy" id="2860200"/>
    <lineage>
        <taxon>Bacteria</taxon>
        <taxon>Pseudomonadati</taxon>
        <taxon>Pseudomonadota</taxon>
        <taxon>Alphaproteobacteria</taxon>
        <taxon>Sphingomonadales</taxon>
        <taxon>Erythrobacteraceae</taxon>
        <taxon>Alteriqipengyuania</taxon>
    </lineage>
</organism>
<keyword evidence="7" id="KW-0407">Ion channel</keyword>